<dbReference type="Proteomes" id="UP000215305">
    <property type="component" value="Unassembled WGS sequence"/>
</dbReference>
<dbReference type="VEuPathDB" id="FungiDB:CDV56_108632"/>
<evidence type="ECO:0000313" key="1">
    <source>
        <dbReference type="EMBL" id="RHZ63618.1"/>
    </source>
</evidence>
<evidence type="ECO:0000313" key="2">
    <source>
        <dbReference type="Proteomes" id="UP000215305"/>
    </source>
</evidence>
<dbReference type="AlphaFoldDB" id="A0A397HNS7"/>
<reference evidence="1" key="1">
    <citation type="submission" date="2018-08" db="EMBL/GenBank/DDBJ databases">
        <title>Draft genome sequence of azole-resistant Aspergillus thermomutatus (Neosartorya pseudofischeri) strain HMR AF 39, isolated from a human nasal aspirate.</title>
        <authorList>
            <person name="Parent-Michaud M."/>
            <person name="Dufresne P.J."/>
            <person name="Fournier E."/>
            <person name="Martineau C."/>
            <person name="Moreira S."/>
            <person name="Perkins V."/>
            <person name="De Repentigny L."/>
            <person name="Dufresne S.F."/>
        </authorList>
    </citation>
    <scope>NUCLEOTIDE SEQUENCE [LARGE SCALE GENOMIC DNA]</scope>
    <source>
        <strain evidence="1">HMR AF 39</strain>
    </source>
</reference>
<dbReference type="EMBL" id="NKHU02000028">
    <property type="protein sequence ID" value="RHZ63618.1"/>
    <property type="molecule type" value="Genomic_DNA"/>
</dbReference>
<keyword evidence="2" id="KW-1185">Reference proteome</keyword>
<comment type="caution">
    <text evidence="1">The sequence shown here is derived from an EMBL/GenBank/DDBJ whole genome shotgun (WGS) entry which is preliminary data.</text>
</comment>
<gene>
    <name evidence="1" type="ORF">CDV56_108632</name>
</gene>
<dbReference type="RefSeq" id="XP_026617224.1">
    <property type="nucleotide sequence ID" value="XM_026762251.1"/>
</dbReference>
<name>A0A397HNS7_ASPTH</name>
<dbReference type="GeneID" id="38130606"/>
<proteinExistence type="predicted"/>
<sequence length="123" mass="13683">MATDADADSRHNVDLHTGSKSYDEAVAFTERIINKNFEQLFTLYPQMKKVKRTKYGQPTIDAVLHPSQIIIPTDSATYGTNTVLYQLRVPFSIIKKKEDSAQQVGAGIEGIGNMRSPDEAQPL</sequence>
<protein>
    <submittedName>
        <fullName evidence="1">Uncharacterized protein</fullName>
    </submittedName>
</protein>
<accession>A0A397HNS7</accession>
<organism evidence="1 2">
    <name type="scientific">Aspergillus thermomutatus</name>
    <name type="common">Neosartorya pseudofischeri</name>
    <dbReference type="NCBI Taxonomy" id="41047"/>
    <lineage>
        <taxon>Eukaryota</taxon>
        <taxon>Fungi</taxon>
        <taxon>Dikarya</taxon>
        <taxon>Ascomycota</taxon>
        <taxon>Pezizomycotina</taxon>
        <taxon>Eurotiomycetes</taxon>
        <taxon>Eurotiomycetidae</taxon>
        <taxon>Eurotiales</taxon>
        <taxon>Aspergillaceae</taxon>
        <taxon>Aspergillus</taxon>
        <taxon>Aspergillus subgen. Fumigati</taxon>
    </lineage>
</organism>
<dbReference type="OrthoDB" id="5429442at2759"/>